<feature type="domain" description="D-isomer specific 2-hydroxyacid dehydrogenase NAD-binding" evidence="6">
    <location>
        <begin position="109"/>
        <end position="297"/>
    </location>
</feature>
<dbReference type="SUPFAM" id="SSF51735">
    <property type="entry name" value="NAD(P)-binding Rossmann-fold domains"/>
    <property type="match status" value="1"/>
</dbReference>
<comment type="caution">
    <text evidence="7">The sequence shown here is derived from an EMBL/GenBank/DDBJ whole genome shotgun (WGS) entry which is preliminary data.</text>
</comment>
<dbReference type="Pfam" id="PF02826">
    <property type="entry name" value="2-Hacid_dh_C"/>
    <property type="match status" value="1"/>
</dbReference>
<dbReference type="PANTHER" id="PTHR43026:SF1">
    <property type="entry name" value="2-HYDROXYACID DEHYDROGENASE HOMOLOG 1-RELATED"/>
    <property type="match status" value="1"/>
</dbReference>
<dbReference type="InterPro" id="IPR036291">
    <property type="entry name" value="NAD(P)-bd_dom_sf"/>
</dbReference>
<proteinExistence type="inferred from homology"/>
<keyword evidence="2 4" id="KW-0560">Oxidoreductase</keyword>
<evidence type="ECO:0000259" key="5">
    <source>
        <dbReference type="Pfam" id="PF00389"/>
    </source>
</evidence>
<dbReference type="PROSITE" id="PS00671">
    <property type="entry name" value="D_2_HYDROXYACID_DH_3"/>
    <property type="match status" value="1"/>
</dbReference>
<sequence>MDVTIFSTLAFERPFLKQANAGRHQLHFYDAALTPETVPLAQGSQAISVFAPDDGSAPLLAQLWAHGVRHVAVRSAGYDNVDLLAAHRLGLGVANVPDYSPHAIAEHAVALMLALARHLRQANEQLRANDFCLDKLIGFELYGKTVGILGVGHIGAVVARILHGFGCRLLGVDVLPNAELTQRYGLEYVPLPALCAQADILSVHTPLTAQTRHLLDDEVLARLKPGAMLINTGRGGVLDTAAALRALASGRLGYLGLDVYEAEKGLFFANHTRDPLRDAAFAQLLTYPNVLVTGHQGYLTQEALTNIATAVVASLDAWALGQPAPHEL</sequence>
<dbReference type="RefSeq" id="WP_070745677.1">
    <property type="nucleotide sequence ID" value="NZ_MDZA01000364.1"/>
</dbReference>
<dbReference type="PANTHER" id="PTHR43026">
    <property type="entry name" value="2-HYDROXYACID DEHYDROGENASE HOMOLOG 1-RELATED"/>
    <property type="match status" value="1"/>
</dbReference>
<dbReference type="InterPro" id="IPR029753">
    <property type="entry name" value="D-isomer_DH_CS"/>
</dbReference>
<dbReference type="InterPro" id="IPR006139">
    <property type="entry name" value="D-isomer_2_OHA_DH_cat_dom"/>
</dbReference>
<dbReference type="InterPro" id="IPR058205">
    <property type="entry name" value="D-LDH-like"/>
</dbReference>
<accession>A0A1G1T8V3</accession>
<evidence type="ECO:0000313" key="7">
    <source>
        <dbReference type="EMBL" id="OGX87302.1"/>
    </source>
</evidence>
<dbReference type="InterPro" id="IPR006140">
    <property type="entry name" value="D-isomer_DH_NAD-bd"/>
</dbReference>
<dbReference type="Gene3D" id="3.40.50.720">
    <property type="entry name" value="NAD(P)-binding Rossmann-like Domain"/>
    <property type="match status" value="2"/>
</dbReference>
<dbReference type="Pfam" id="PF00389">
    <property type="entry name" value="2-Hacid_dh"/>
    <property type="match status" value="1"/>
</dbReference>
<evidence type="ECO:0000256" key="1">
    <source>
        <dbReference type="ARBA" id="ARBA00005854"/>
    </source>
</evidence>
<evidence type="ECO:0000313" key="8">
    <source>
        <dbReference type="Proteomes" id="UP000177506"/>
    </source>
</evidence>
<gene>
    <name evidence="7" type="ORF">BEN49_10715</name>
</gene>
<comment type="similarity">
    <text evidence="1 4">Belongs to the D-isomer specific 2-hydroxyacid dehydrogenase family.</text>
</comment>
<dbReference type="PROSITE" id="PS00670">
    <property type="entry name" value="D_2_HYDROXYACID_DH_2"/>
    <property type="match status" value="1"/>
</dbReference>
<evidence type="ECO:0000256" key="2">
    <source>
        <dbReference type="ARBA" id="ARBA00023002"/>
    </source>
</evidence>
<dbReference type="AlphaFoldDB" id="A0A1G1T8V3"/>
<keyword evidence="3" id="KW-0520">NAD</keyword>
<reference evidence="7 8" key="1">
    <citation type="submission" date="2016-08" db="EMBL/GenBank/DDBJ databases">
        <title>Hymenobacter coccineus sp. nov., Hymenobacter lapidarius sp. nov. and Hymenobacter glacialis sp. nov., isolated from Antarctic soil.</title>
        <authorList>
            <person name="Sedlacek I."/>
            <person name="Kralova S."/>
            <person name="Kyrova K."/>
            <person name="Maslanova I."/>
            <person name="Stankova E."/>
            <person name="Vrbovska V."/>
            <person name="Nemec M."/>
            <person name="Bartak M."/>
            <person name="Svec P."/>
            <person name="Busse H.-J."/>
            <person name="Pantucek R."/>
        </authorList>
    </citation>
    <scope>NUCLEOTIDE SEQUENCE [LARGE SCALE GENOMIC DNA]</scope>
    <source>
        <strain evidence="7 8">CCM 8649</strain>
    </source>
</reference>
<dbReference type="SUPFAM" id="SSF52283">
    <property type="entry name" value="Formate/glycerate dehydrogenase catalytic domain-like"/>
    <property type="match status" value="1"/>
</dbReference>
<dbReference type="OrthoDB" id="1522997at2"/>
<protein>
    <recommendedName>
        <fullName evidence="9">Hydroxyacid dehydrogenase</fullName>
    </recommendedName>
</protein>
<evidence type="ECO:0000259" key="6">
    <source>
        <dbReference type="Pfam" id="PF02826"/>
    </source>
</evidence>
<dbReference type="GO" id="GO:0008720">
    <property type="term" value="F:D-lactate dehydrogenase (NAD+) activity"/>
    <property type="evidence" value="ECO:0007669"/>
    <property type="project" value="TreeGrafter"/>
</dbReference>
<dbReference type="Proteomes" id="UP000177506">
    <property type="component" value="Unassembled WGS sequence"/>
</dbReference>
<evidence type="ECO:0000256" key="4">
    <source>
        <dbReference type="RuleBase" id="RU003719"/>
    </source>
</evidence>
<dbReference type="CDD" id="cd12183">
    <property type="entry name" value="LDH_like_2"/>
    <property type="match status" value="1"/>
</dbReference>
<evidence type="ECO:0008006" key="9">
    <source>
        <dbReference type="Google" id="ProtNLM"/>
    </source>
</evidence>
<evidence type="ECO:0000256" key="3">
    <source>
        <dbReference type="ARBA" id="ARBA00023027"/>
    </source>
</evidence>
<organism evidence="7 8">
    <name type="scientific">Hymenobacter coccineus</name>
    <dbReference type="NCBI Taxonomy" id="1908235"/>
    <lineage>
        <taxon>Bacteria</taxon>
        <taxon>Pseudomonadati</taxon>
        <taxon>Bacteroidota</taxon>
        <taxon>Cytophagia</taxon>
        <taxon>Cytophagales</taxon>
        <taxon>Hymenobacteraceae</taxon>
        <taxon>Hymenobacter</taxon>
    </lineage>
</organism>
<feature type="domain" description="D-isomer specific 2-hydroxyacid dehydrogenase catalytic" evidence="5">
    <location>
        <begin position="12"/>
        <end position="327"/>
    </location>
</feature>
<keyword evidence="8" id="KW-1185">Reference proteome</keyword>
<name>A0A1G1T8V3_9BACT</name>
<dbReference type="GO" id="GO:0051287">
    <property type="term" value="F:NAD binding"/>
    <property type="evidence" value="ECO:0007669"/>
    <property type="project" value="InterPro"/>
</dbReference>
<dbReference type="EMBL" id="MDZA01000364">
    <property type="protein sequence ID" value="OGX87302.1"/>
    <property type="molecule type" value="Genomic_DNA"/>
</dbReference>